<protein>
    <recommendedName>
        <fullName evidence="2">ATPase AAA-type core domain-containing protein</fullName>
    </recommendedName>
</protein>
<feature type="domain" description="ATPase AAA-type core" evidence="2">
    <location>
        <begin position="22"/>
        <end position="108"/>
    </location>
</feature>
<accession>A0ABP3CA32</accession>
<dbReference type="InterPro" id="IPR003959">
    <property type="entry name" value="ATPase_AAA_core"/>
</dbReference>
<dbReference type="InterPro" id="IPR027417">
    <property type="entry name" value="P-loop_NTPase"/>
</dbReference>
<feature type="region of interest" description="Disordered" evidence="1">
    <location>
        <begin position="391"/>
        <end position="421"/>
    </location>
</feature>
<evidence type="ECO:0000256" key="1">
    <source>
        <dbReference type="SAM" id="MobiDB-lite"/>
    </source>
</evidence>
<evidence type="ECO:0000313" key="4">
    <source>
        <dbReference type="Proteomes" id="UP001498238"/>
    </source>
</evidence>
<dbReference type="InterPro" id="IPR051396">
    <property type="entry name" value="Bact_Antivir_Def_Nuclease"/>
</dbReference>
<evidence type="ECO:0000259" key="2">
    <source>
        <dbReference type="Pfam" id="PF13304"/>
    </source>
</evidence>
<name>A0ABP3CA32_9MICO</name>
<gene>
    <name evidence="3" type="ORF">NCCP602_25880</name>
</gene>
<comment type="caution">
    <text evidence="3">The sequence shown here is derived from an EMBL/GenBank/DDBJ whole genome shotgun (WGS) entry which is preliminary data.</text>
</comment>
<reference evidence="3 4" key="1">
    <citation type="submission" date="2024-01" db="EMBL/GenBank/DDBJ databases">
        <title>Characterization of antibiotic resistant novel bacterial strains and their environmental applications.</title>
        <authorList>
            <person name="Manzoor S."/>
            <person name="Abbas S."/>
            <person name="Arshad M."/>
            <person name="Ahmed I."/>
        </authorList>
    </citation>
    <scope>NUCLEOTIDE SEQUENCE [LARGE SCALE GENOMIC DNA]</scope>
    <source>
        <strain evidence="3 4">NCCP-602</strain>
    </source>
</reference>
<dbReference type="SUPFAM" id="SSF52540">
    <property type="entry name" value="P-loop containing nucleoside triphosphate hydrolases"/>
    <property type="match status" value="1"/>
</dbReference>
<evidence type="ECO:0000313" key="3">
    <source>
        <dbReference type="EMBL" id="GAA0036627.1"/>
    </source>
</evidence>
<dbReference type="Pfam" id="PF13304">
    <property type="entry name" value="AAA_21"/>
    <property type="match status" value="1"/>
</dbReference>
<keyword evidence="4" id="KW-1185">Reference proteome</keyword>
<sequence length="421" mass="46678">MEPSPLAQIDEIFRHSGMDCKFSINDHFEFVVTRSTKTYPIAEMSDGEKSALILAAEVVLSDPGTVLLIDEPERHLHRAVSPDFIRALAASRIDVSIVLFTHDIELLDAMTAENAQAYYVRSVNWSSGDPKAWDIVSLAELPDSTEPLRRALLGGRTRLMMVEGDGRSLDKPLYESLFPTWTIVPSGGSDQVIRAVAGLNEQRSFHWIEAVGVIDGDCMGDEAREVYEKKNIKVLPFNEVESIYYLPEIAERVSENQGATFGCDPETLLSAARDEALKSIKNEQSLMNLAKDNSIKIIRRSIFERIPKKTSLGTDKDLTITIDSPVLSEFDLAEKLVAEGDHNAIVNRFSIKSSPYCDKIAKGLRFSSKEDYEAAVRVTMKNDEELVNRSRQAVGPIPAGSPATHTAEIAANRENYDEAAD</sequence>
<dbReference type="EMBL" id="BAAAAF010000011">
    <property type="protein sequence ID" value="GAA0036627.1"/>
    <property type="molecule type" value="Genomic_DNA"/>
</dbReference>
<proteinExistence type="predicted"/>
<dbReference type="Gene3D" id="3.40.50.300">
    <property type="entry name" value="P-loop containing nucleotide triphosphate hydrolases"/>
    <property type="match status" value="1"/>
</dbReference>
<dbReference type="PANTHER" id="PTHR43581:SF2">
    <property type="entry name" value="EXCINUCLEASE ATPASE SUBUNIT"/>
    <property type="match status" value="1"/>
</dbReference>
<dbReference type="CDD" id="cd00267">
    <property type="entry name" value="ABC_ATPase"/>
    <property type="match status" value="1"/>
</dbReference>
<dbReference type="Proteomes" id="UP001498238">
    <property type="component" value="Unassembled WGS sequence"/>
</dbReference>
<organism evidence="3 4">
    <name type="scientific">Brevibacterium metallidurans</name>
    <dbReference type="NCBI Taxonomy" id="1482676"/>
    <lineage>
        <taxon>Bacteria</taxon>
        <taxon>Bacillati</taxon>
        <taxon>Actinomycetota</taxon>
        <taxon>Actinomycetes</taxon>
        <taxon>Micrococcales</taxon>
        <taxon>Brevibacteriaceae</taxon>
        <taxon>Brevibacterium</taxon>
    </lineage>
</organism>
<dbReference type="PANTHER" id="PTHR43581">
    <property type="entry name" value="ATP/GTP PHOSPHATASE"/>
    <property type="match status" value="1"/>
</dbReference>